<name>A0A5C7J9I2_9BACT</name>
<dbReference type="Proteomes" id="UP000321026">
    <property type="component" value="Unassembled WGS sequence"/>
</dbReference>
<dbReference type="AlphaFoldDB" id="A0A5C7J9I2"/>
<accession>A0A5C7J9I2</accession>
<sequence>MSFINLSNDNGLVGPGTSHQPWRGEDGTGYVRLSDSWDAAEQVTKIAMLRWDTDTLSWVKFSGDSSGIAADVTVLNWPASLTGAAINTSYVSGTITVGTSEIEAKVGGSALTGRQLLSIENQTGADIFYGPTGVTTSTGHTIAARQEIFLSVGPSIGVFLIKASGSGTVRIQEYA</sequence>
<feature type="region of interest" description="Disordered" evidence="1">
    <location>
        <begin position="1"/>
        <end position="25"/>
    </location>
</feature>
<comment type="caution">
    <text evidence="2">The sequence shown here is derived from an EMBL/GenBank/DDBJ whole genome shotgun (WGS) entry which is preliminary data.</text>
</comment>
<gene>
    <name evidence="2" type="ORF">E6Q11_02565</name>
</gene>
<proteinExistence type="predicted"/>
<reference evidence="2 3" key="1">
    <citation type="submission" date="2018-09" db="EMBL/GenBank/DDBJ databases">
        <title>Metagenome Assembled Genomes from an Advanced Water Purification Facility.</title>
        <authorList>
            <person name="Stamps B.W."/>
            <person name="Spear J.R."/>
        </authorList>
    </citation>
    <scope>NUCLEOTIDE SEQUENCE [LARGE SCALE GENOMIC DNA]</scope>
    <source>
        <strain evidence="2">Bin_63_2</strain>
    </source>
</reference>
<protein>
    <submittedName>
        <fullName evidence="2">Uncharacterized protein</fullName>
    </submittedName>
</protein>
<evidence type="ECO:0000313" key="3">
    <source>
        <dbReference type="Proteomes" id="UP000321026"/>
    </source>
</evidence>
<evidence type="ECO:0000256" key="1">
    <source>
        <dbReference type="SAM" id="MobiDB-lite"/>
    </source>
</evidence>
<organism evidence="2 3">
    <name type="scientific">Candidatus Dojkabacteria bacterium</name>
    <dbReference type="NCBI Taxonomy" id="2099670"/>
    <lineage>
        <taxon>Bacteria</taxon>
        <taxon>Candidatus Dojkabacteria</taxon>
    </lineage>
</organism>
<dbReference type="EMBL" id="SSDS01000041">
    <property type="protein sequence ID" value="TXG77632.1"/>
    <property type="molecule type" value="Genomic_DNA"/>
</dbReference>
<evidence type="ECO:0000313" key="2">
    <source>
        <dbReference type="EMBL" id="TXG77632.1"/>
    </source>
</evidence>
<feature type="compositionally biased region" description="Polar residues" evidence="1">
    <location>
        <begin position="1"/>
        <end position="10"/>
    </location>
</feature>